<dbReference type="InterPro" id="IPR005821">
    <property type="entry name" value="Ion_trans_dom"/>
</dbReference>
<evidence type="ECO:0000256" key="7">
    <source>
        <dbReference type="SAM" id="Phobius"/>
    </source>
</evidence>
<feature type="transmembrane region" description="Helical" evidence="7">
    <location>
        <begin position="142"/>
        <end position="163"/>
    </location>
</feature>
<dbReference type="InterPro" id="IPR002048">
    <property type="entry name" value="EF_hand_dom"/>
</dbReference>
<dbReference type="PANTHER" id="PTHR10037">
    <property type="entry name" value="VOLTAGE-GATED CATION CHANNEL CALCIUM AND SODIUM"/>
    <property type="match status" value="1"/>
</dbReference>
<keyword evidence="4 7" id="KW-1133">Transmembrane helix</keyword>
<keyword evidence="2 7" id="KW-0812">Transmembrane</keyword>
<comment type="subcellular location">
    <subcellularLocation>
        <location evidence="1">Membrane</location>
        <topology evidence="1">Multi-pass membrane protein</topology>
    </subcellularLocation>
</comment>
<dbReference type="Proteomes" id="UP000601435">
    <property type="component" value="Unassembled WGS sequence"/>
</dbReference>
<evidence type="ECO:0000256" key="2">
    <source>
        <dbReference type="ARBA" id="ARBA00022692"/>
    </source>
</evidence>
<gene>
    <name evidence="9" type="primary">Cacna1f</name>
    <name evidence="9" type="ORF">SNEC2469_LOCUS10429</name>
</gene>
<protein>
    <submittedName>
        <fullName evidence="9">Cacna1f protein</fullName>
    </submittedName>
</protein>
<keyword evidence="5 7" id="KW-0472">Membrane</keyword>
<evidence type="ECO:0000259" key="8">
    <source>
        <dbReference type="PROSITE" id="PS50222"/>
    </source>
</evidence>
<name>A0A812QB87_9DINO</name>
<evidence type="ECO:0000313" key="10">
    <source>
        <dbReference type="Proteomes" id="UP000601435"/>
    </source>
</evidence>
<dbReference type="InterPro" id="IPR011992">
    <property type="entry name" value="EF-hand-dom_pair"/>
</dbReference>
<dbReference type="Gene3D" id="1.10.238.10">
    <property type="entry name" value="EF-hand"/>
    <property type="match status" value="1"/>
</dbReference>
<feature type="region of interest" description="Disordered" evidence="6">
    <location>
        <begin position="56"/>
        <end position="96"/>
    </location>
</feature>
<dbReference type="AlphaFoldDB" id="A0A812QB87"/>
<evidence type="ECO:0000256" key="4">
    <source>
        <dbReference type="ARBA" id="ARBA00022989"/>
    </source>
</evidence>
<proteinExistence type="predicted"/>
<dbReference type="PROSITE" id="PS50222">
    <property type="entry name" value="EF_HAND_2"/>
    <property type="match status" value="2"/>
</dbReference>
<organism evidence="9 10">
    <name type="scientific">Symbiodinium necroappetens</name>
    <dbReference type="NCBI Taxonomy" id="1628268"/>
    <lineage>
        <taxon>Eukaryota</taxon>
        <taxon>Sar</taxon>
        <taxon>Alveolata</taxon>
        <taxon>Dinophyceae</taxon>
        <taxon>Suessiales</taxon>
        <taxon>Symbiodiniaceae</taxon>
        <taxon>Symbiodinium</taxon>
    </lineage>
</organism>
<dbReference type="SUPFAM" id="SSF47473">
    <property type="entry name" value="EF-hand"/>
    <property type="match status" value="1"/>
</dbReference>
<comment type="caution">
    <text evidence="9">The sequence shown here is derived from an EMBL/GenBank/DDBJ whole genome shotgun (WGS) entry which is preliminary data.</text>
</comment>
<dbReference type="PANTHER" id="PTHR10037:SF62">
    <property type="entry name" value="SODIUM CHANNEL PROTEIN 60E"/>
    <property type="match status" value="1"/>
</dbReference>
<feature type="domain" description="EF-hand" evidence="8">
    <location>
        <begin position="425"/>
        <end position="460"/>
    </location>
</feature>
<sequence>MVHDVLLQHNQALVDRLENWLLNLDLRLHQISDQVDWTRRPPDSPAFEPHLSRVLETEEEEGGVLKEPADSSESAGGRSPRSPSPGGLDRSGSMRSELAAARKKASEVVDAFHLEKREQEIVEEPEEAKGCWAHSCRLAARILASQVSHVFFALVVVSNSVYLGVQLEYQAVNKDYGSNEGFMVLHVVYAVLFTVEVCLHLMAEGIRGFVCAEDWTWNWLDVFVVTSSWVELLVDLTSSGDSTSRANSNLRLMRLLRVGRLFRVVRIIRVVKFFRSLRTLVHSLVGTLRSLVWAMILLGLIIYIFGILLTDAVLDAVVEAESLQIPLPENGSGENVAHYFGTLYRSIVTLFRTISNGVTWQNPDDLLVGMNSLGEFWAQIYRFYIAFCSFAVLNVMTGVFCNSAIKAAESDHEMVVQSLVQTRQELKDQVATLFYQIDERGQGQITFTDFEKLFEDDAVKAFFESLQIGAVDAWTLFQSLDMDGDHTISVDEFTERCLQLHGPARSADLYALRQSSAKLGKQLQTIERAQQRLDMQLQRAGSALSTSVGETSTETGDELSQDRKSFRV</sequence>
<dbReference type="Pfam" id="PF00520">
    <property type="entry name" value="Ion_trans"/>
    <property type="match status" value="1"/>
</dbReference>
<feature type="compositionally biased region" description="Low complexity" evidence="6">
    <location>
        <begin position="545"/>
        <end position="554"/>
    </location>
</feature>
<reference evidence="9" key="1">
    <citation type="submission" date="2021-02" db="EMBL/GenBank/DDBJ databases">
        <authorList>
            <person name="Dougan E. K."/>
            <person name="Rhodes N."/>
            <person name="Thang M."/>
            <person name="Chan C."/>
        </authorList>
    </citation>
    <scope>NUCLEOTIDE SEQUENCE</scope>
</reference>
<feature type="transmembrane region" description="Helical" evidence="7">
    <location>
        <begin position="183"/>
        <end position="203"/>
    </location>
</feature>
<dbReference type="PROSITE" id="PS00018">
    <property type="entry name" value="EF_HAND_1"/>
    <property type="match status" value="1"/>
</dbReference>
<dbReference type="GO" id="GO:0005509">
    <property type="term" value="F:calcium ion binding"/>
    <property type="evidence" value="ECO:0007669"/>
    <property type="project" value="InterPro"/>
</dbReference>
<evidence type="ECO:0000256" key="6">
    <source>
        <dbReference type="SAM" id="MobiDB-lite"/>
    </source>
</evidence>
<dbReference type="SUPFAM" id="SSF81324">
    <property type="entry name" value="Voltage-gated potassium channels"/>
    <property type="match status" value="1"/>
</dbReference>
<dbReference type="InterPro" id="IPR043203">
    <property type="entry name" value="VGCC_Ca_Na"/>
</dbReference>
<dbReference type="OrthoDB" id="416585at2759"/>
<accession>A0A812QB87</accession>
<dbReference type="InterPro" id="IPR018247">
    <property type="entry name" value="EF_Hand_1_Ca_BS"/>
</dbReference>
<keyword evidence="3" id="KW-0106">Calcium</keyword>
<evidence type="ECO:0000313" key="9">
    <source>
        <dbReference type="EMBL" id="CAE7385040.1"/>
    </source>
</evidence>
<feature type="transmembrane region" description="Helical" evidence="7">
    <location>
        <begin position="383"/>
        <end position="405"/>
    </location>
</feature>
<feature type="compositionally biased region" description="Low complexity" evidence="6">
    <location>
        <begin position="71"/>
        <end position="93"/>
    </location>
</feature>
<evidence type="ECO:0000256" key="1">
    <source>
        <dbReference type="ARBA" id="ARBA00004141"/>
    </source>
</evidence>
<keyword evidence="10" id="KW-1185">Reference proteome</keyword>
<dbReference type="EMBL" id="CAJNJA010016642">
    <property type="protein sequence ID" value="CAE7385040.1"/>
    <property type="molecule type" value="Genomic_DNA"/>
</dbReference>
<dbReference type="GO" id="GO:0005248">
    <property type="term" value="F:voltage-gated sodium channel activity"/>
    <property type="evidence" value="ECO:0007669"/>
    <property type="project" value="TreeGrafter"/>
</dbReference>
<feature type="region of interest" description="Disordered" evidence="6">
    <location>
        <begin position="543"/>
        <end position="568"/>
    </location>
</feature>
<evidence type="ECO:0000256" key="3">
    <source>
        <dbReference type="ARBA" id="ARBA00022837"/>
    </source>
</evidence>
<feature type="domain" description="EF-hand" evidence="8">
    <location>
        <begin position="468"/>
        <end position="503"/>
    </location>
</feature>
<feature type="transmembrane region" description="Helical" evidence="7">
    <location>
        <begin position="291"/>
        <end position="309"/>
    </location>
</feature>
<evidence type="ECO:0000256" key="5">
    <source>
        <dbReference type="ARBA" id="ARBA00023136"/>
    </source>
</evidence>
<dbReference type="GO" id="GO:0001518">
    <property type="term" value="C:voltage-gated sodium channel complex"/>
    <property type="evidence" value="ECO:0007669"/>
    <property type="project" value="TreeGrafter"/>
</dbReference>
<dbReference type="InterPro" id="IPR027359">
    <property type="entry name" value="Volt_channel_dom_sf"/>
</dbReference>
<dbReference type="Gene3D" id="1.10.287.70">
    <property type="match status" value="1"/>
</dbReference>
<dbReference type="Gene3D" id="1.20.120.350">
    <property type="entry name" value="Voltage-gated potassium channels. Chain C"/>
    <property type="match status" value="1"/>
</dbReference>